<protein>
    <recommendedName>
        <fullName evidence="3">Transcriptional regulator</fullName>
    </recommendedName>
</protein>
<comment type="caution">
    <text evidence="1">The sequence shown here is derived from an EMBL/GenBank/DDBJ whole genome shotgun (WGS) entry which is preliminary data.</text>
</comment>
<sequence>MVQNTFHLSVRYKDFEYSATGDREFIGEQEKIIQSYLHEMMNPEEFIDINTKGSELLMSNSTVINVQDEYPQFTKTKIQKFIESLPINSEWQYTLAMGYYITHVEGNKTFTAKLLRKRFRDSRHTVPNNIHFSVNNCVKKGYFQEDTTSLDSSNQRNFSLTDEGNSYIRSLENDEVMIHIDKEKALPSIELSYFNLDENPDPRLLERVEDQALSILYIFSKEFNEPHLTAKQVYNILCEYFTTEHTEKVIQLALSRSRPLVRKVKDQGHMCYYLTKSGIAHIETILGDQLSS</sequence>
<evidence type="ECO:0008006" key="3">
    <source>
        <dbReference type="Google" id="ProtNLM"/>
    </source>
</evidence>
<accession>A0ABU5KJE4</accession>
<reference evidence="1 2" key="1">
    <citation type="submission" date="2023-12" db="EMBL/GenBank/DDBJ databases">
        <title>Jeotgalibacillus haloalkaliphilus sp. nov., a novel salt-tolerant bacteria, isolated from the estuary of the Fenhe River into the Yellow River.</title>
        <authorList>
            <person name="Li Y."/>
        </authorList>
    </citation>
    <scope>NUCLEOTIDE SEQUENCE [LARGE SCALE GENOMIC DNA]</scope>
    <source>
        <strain evidence="1 2">HH7-29</strain>
    </source>
</reference>
<keyword evidence="2" id="KW-1185">Reference proteome</keyword>
<gene>
    <name evidence="1" type="ORF">UFB30_03980</name>
</gene>
<dbReference type="RefSeq" id="WP_322420372.1">
    <property type="nucleotide sequence ID" value="NZ_JAXQNN010000001.1"/>
</dbReference>
<dbReference type="EMBL" id="JAXQNN010000001">
    <property type="protein sequence ID" value="MDZ5711366.1"/>
    <property type="molecule type" value="Genomic_DNA"/>
</dbReference>
<dbReference type="Proteomes" id="UP001292084">
    <property type="component" value="Unassembled WGS sequence"/>
</dbReference>
<evidence type="ECO:0000313" key="1">
    <source>
        <dbReference type="EMBL" id="MDZ5711366.1"/>
    </source>
</evidence>
<evidence type="ECO:0000313" key="2">
    <source>
        <dbReference type="Proteomes" id="UP001292084"/>
    </source>
</evidence>
<organism evidence="1 2">
    <name type="scientific">Jeotgalibacillus haloalkalitolerans</name>
    <dbReference type="NCBI Taxonomy" id="3104292"/>
    <lineage>
        <taxon>Bacteria</taxon>
        <taxon>Bacillati</taxon>
        <taxon>Bacillota</taxon>
        <taxon>Bacilli</taxon>
        <taxon>Bacillales</taxon>
        <taxon>Caryophanaceae</taxon>
        <taxon>Jeotgalibacillus</taxon>
    </lineage>
</organism>
<name>A0ABU5KJE4_9BACL</name>
<proteinExistence type="predicted"/>